<evidence type="ECO:0000313" key="2">
    <source>
        <dbReference type="Proteomes" id="UP001165960"/>
    </source>
</evidence>
<gene>
    <name evidence="1" type="ORF">DSO57_1030288</name>
</gene>
<dbReference type="EMBL" id="QTSX02003757">
    <property type="protein sequence ID" value="KAJ9068283.1"/>
    <property type="molecule type" value="Genomic_DNA"/>
</dbReference>
<organism evidence="1 2">
    <name type="scientific">Entomophthora muscae</name>
    <dbReference type="NCBI Taxonomy" id="34485"/>
    <lineage>
        <taxon>Eukaryota</taxon>
        <taxon>Fungi</taxon>
        <taxon>Fungi incertae sedis</taxon>
        <taxon>Zoopagomycota</taxon>
        <taxon>Entomophthoromycotina</taxon>
        <taxon>Entomophthoromycetes</taxon>
        <taxon>Entomophthorales</taxon>
        <taxon>Entomophthoraceae</taxon>
        <taxon>Entomophthora</taxon>
    </lineage>
</organism>
<protein>
    <submittedName>
        <fullName evidence="1">Uncharacterized protein</fullName>
    </submittedName>
</protein>
<keyword evidence="2" id="KW-1185">Reference proteome</keyword>
<evidence type="ECO:0000313" key="1">
    <source>
        <dbReference type="EMBL" id="KAJ9068283.1"/>
    </source>
</evidence>
<dbReference type="Proteomes" id="UP001165960">
    <property type="component" value="Unassembled WGS sequence"/>
</dbReference>
<sequence>MTAKEAGEGPEIKILTGPASGTISEKLLWPRVVSSKALKLWRRELDLAHPNPLARPGALRQTPPSVKVERLRVLPRES</sequence>
<accession>A0ACC2T124</accession>
<name>A0ACC2T124_9FUNG</name>
<comment type="caution">
    <text evidence="1">The sequence shown here is derived from an EMBL/GenBank/DDBJ whole genome shotgun (WGS) entry which is preliminary data.</text>
</comment>
<reference evidence="1" key="1">
    <citation type="submission" date="2022-04" db="EMBL/GenBank/DDBJ databases">
        <title>Genome of the entomopathogenic fungus Entomophthora muscae.</title>
        <authorList>
            <person name="Elya C."/>
            <person name="Lovett B.R."/>
            <person name="Lee E."/>
            <person name="Macias A.M."/>
            <person name="Hajek A.E."/>
            <person name="De Bivort B.L."/>
            <person name="Kasson M.T."/>
            <person name="De Fine Licht H.H."/>
            <person name="Stajich J.E."/>
        </authorList>
    </citation>
    <scope>NUCLEOTIDE SEQUENCE</scope>
    <source>
        <strain evidence="1">Berkeley</strain>
    </source>
</reference>
<proteinExistence type="predicted"/>